<evidence type="ECO:0000313" key="4">
    <source>
        <dbReference type="Proteomes" id="UP000663870"/>
    </source>
</evidence>
<proteinExistence type="predicted"/>
<evidence type="ECO:0000313" key="2">
    <source>
        <dbReference type="EMBL" id="CAF1669960.1"/>
    </source>
</evidence>
<organism evidence="1 3">
    <name type="scientific">Rotaria sordida</name>
    <dbReference type="NCBI Taxonomy" id="392033"/>
    <lineage>
        <taxon>Eukaryota</taxon>
        <taxon>Metazoa</taxon>
        <taxon>Spiralia</taxon>
        <taxon>Gnathifera</taxon>
        <taxon>Rotifera</taxon>
        <taxon>Eurotatoria</taxon>
        <taxon>Bdelloidea</taxon>
        <taxon>Philodinida</taxon>
        <taxon>Philodinidae</taxon>
        <taxon>Rotaria</taxon>
    </lineage>
</organism>
<keyword evidence="4" id="KW-1185">Reference proteome</keyword>
<accession>A0A815WE16</accession>
<protein>
    <submittedName>
        <fullName evidence="1">Uncharacterized protein</fullName>
    </submittedName>
</protein>
<dbReference type="EMBL" id="CAJNOH010013101">
    <property type="protein sequence ID" value="CAF1542310.1"/>
    <property type="molecule type" value="Genomic_DNA"/>
</dbReference>
<dbReference type="AlphaFoldDB" id="A0A815WE16"/>
<gene>
    <name evidence="2" type="ORF">JXQ802_LOCUS57429</name>
    <name evidence="1" type="ORF">PYM288_LOCUS40832</name>
</gene>
<sequence length="116" mass="13191">MSYDKRRSLKGNVYYVSFASDADIAYADRISKRLRNITLKPFQPRYASEVQRESSIKICNHQESVVLSSGSPPSLSSISTLHTSNLAKEQLINDVQLCLNSIKMARQVTDELYQLY</sequence>
<dbReference type="Proteomes" id="UP000663854">
    <property type="component" value="Unassembled WGS sequence"/>
</dbReference>
<feature type="non-terminal residue" evidence="1">
    <location>
        <position position="1"/>
    </location>
</feature>
<evidence type="ECO:0000313" key="3">
    <source>
        <dbReference type="Proteomes" id="UP000663854"/>
    </source>
</evidence>
<dbReference type="Proteomes" id="UP000663870">
    <property type="component" value="Unassembled WGS sequence"/>
</dbReference>
<name>A0A815WE16_9BILA</name>
<dbReference type="EMBL" id="CAJNOL010014989">
    <property type="protein sequence ID" value="CAF1669960.1"/>
    <property type="molecule type" value="Genomic_DNA"/>
</dbReference>
<comment type="caution">
    <text evidence="1">The sequence shown here is derived from an EMBL/GenBank/DDBJ whole genome shotgun (WGS) entry which is preliminary data.</text>
</comment>
<reference evidence="1" key="1">
    <citation type="submission" date="2021-02" db="EMBL/GenBank/DDBJ databases">
        <authorList>
            <person name="Nowell W R."/>
        </authorList>
    </citation>
    <scope>NUCLEOTIDE SEQUENCE</scope>
</reference>
<evidence type="ECO:0000313" key="1">
    <source>
        <dbReference type="EMBL" id="CAF1542310.1"/>
    </source>
</evidence>